<dbReference type="AlphaFoldDB" id="A0AAE1DF39"/>
<evidence type="ECO:0000313" key="3">
    <source>
        <dbReference type="Proteomes" id="UP001283361"/>
    </source>
</evidence>
<feature type="compositionally biased region" description="Polar residues" evidence="1">
    <location>
        <begin position="1"/>
        <end position="11"/>
    </location>
</feature>
<feature type="region of interest" description="Disordered" evidence="1">
    <location>
        <begin position="1"/>
        <end position="20"/>
    </location>
</feature>
<name>A0AAE1DF39_9GAST</name>
<reference evidence="2" key="1">
    <citation type="journal article" date="2023" name="G3 (Bethesda)">
        <title>A reference genome for the long-term kleptoplast-retaining sea slug Elysia crispata morphotype clarki.</title>
        <authorList>
            <person name="Eastman K.E."/>
            <person name="Pendleton A.L."/>
            <person name="Shaikh M.A."/>
            <person name="Suttiyut T."/>
            <person name="Ogas R."/>
            <person name="Tomko P."/>
            <person name="Gavelis G."/>
            <person name="Widhalm J.R."/>
            <person name="Wisecaver J.H."/>
        </authorList>
    </citation>
    <scope>NUCLEOTIDE SEQUENCE</scope>
    <source>
        <strain evidence="2">ECLA1</strain>
    </source>
</reference>
<accession>A0AAE1DF39</accession>
<gene>
    <name evidence="2" type="ORF">RRG08_031162</name>
</gene>
<keyword evidence="3" id="KW-1185">Reference proteome</keyword>
<proteinExistence type="predicted"/>
<evidence type="ECO:0000313" key="2">
    <source>
        <dbReference type="EMBL" id="KAK3768374.1"/>
    </source>
</evidence>
<protein>
    <submittedName>
        <fullName evidence="2">Uncharacterized protein</fullName>
    </submittedName>
</protein>
<comment type="caution">
    <text evidence="2">The sequence shown here is derived from an EMBL/GenBank/DDBJ whole genome shotgun (WGS) entry which is preliminary data.</text>
</comment>
<dbReference type="EMBL" id="JAWDGP010004062">
    <property type="protein sequence ID" value="KAK3768374.1"/>
    <property type="molecule type" value="Genomic_DNA"/>
</dbReference>
<evidence type="ECO:0000256" key="1">
    <source>
        <dbReference type="SAM" id="MobiDB-lite"/>
    </source>
</evidence>
<organism evidence="2 3">
    <name type="scientific">Elysia crispata</name>
    <name type="common">lettuce slug</name>
    <dbReference type="NCBI Taxonomy" id="231223"/>
    <lineage>
        <taxon>Eukaryota</taxon>
        <taxon>Metazoa</taxon>
        <taxon>Spiralia</taxon>
        <taxon>Lophotrochozoa</taxon>
        <taxon>Mollusca</taxon>
        <taxon>Gastropoda</taxon>
        <taxon>Heterobranchia</taxon>
        <taxon>Euthyneura</taxon>
        <taxon>Panpulmonata</taxon>
        <taxon>Sacoglossa</taxon>
        <taxon>Placobranchoidea</taxon>
        <taxon>Plakobranchidae</taxon>
        <taxon>Elysia</taxon>
    </lineage>
</organism>
<dbReference type="Proteomes" id="UP001283361">
    <property type="component" value="Unassembled WGS sequence"/>
</dbReference>
<sequence length="71" mass="7422">MAPLLTSASESPHSDQALDQPASAIVTAPCDIRYNAGKLKKSIVSVSLTKDLGDVQLIAESVPSDDQAELN</sequence>